<dbReference type="HOGENOM" id="CLU_1463205_0_0_1"/>
<dbReference type="EMBL" id="KI392237">
    <property type="protein sequence ID" value="ERN18339.1"/>
    <property type="molecule type" value="Genomic_DNA"/>
</dbReference>
<name>U5D797_AMBTC</name>
<reference evidence="3" key="1">
    <citation type="journal article" date="2013" name="Science">
        <title>The Amborella genome and the evolution of flowering plants.</title>
        <authorList>
            <consortium name="Amborella Genome Project"/>
        </authorList>
    </citation>
    <scope>NUCLEOTIDE SEQUENCE [LARGE SCALE GENOMIC DNA]</scope>
</reference>
<proteinExistence type="predicted"/>
<evidence type="ECO:0000313" key="2">
    <source>
        <dbReference type="EMBL" id="ERN18339.1"/>
    </source>
</evidence>
<dbReference type="AlphaFoldDB" id="U5D797"/>
<dbReference type="PANTHER" id="PTHR46033">
    <property type="entry name" value="PROTEIN MAIN-LIKE 2"/>
    <property type="match status" value="1"/>
</dbReference>
<protein>
    <recommendedName>
        <fullName evidence="4">Aminotransferase-like plant mobile domain-containing protein</fullName>
    </recommendedName>
</protein>
<organism evidence="2 3">
    <name type="scientific">Amborella trichopoda</name>
    <dbReference type="NCBI Taxonomy" id="13333"/>
    <lineage>
        <taxon>Eukaryota</taxon>
        <taxon>Viridiplantae</taxon>
        <taxon>Streptophyta</taxon>
        <taxon>Embryophyta</taxon>
        <taxon>Tracheophyta</taxon>
        <taxon>Spermatophyta</taxon>
        <taxon>Magnoliopsida</taxon>
        <taxon>Amborellales</taxon>
        <taxon>Amborellaceae</taxon>
        <taxon>Amborella</taxon>
    </lineage>
</organism>
<keyword evidence="1" id="KW-0812">Transmembrane</keyword>
<evidence type="ECO:0008006" key="4">
    <source>
        <dbReference type="Google" id="ProtNLM"/>
    </source>
</evidence>
<keyword evidence="1" id="KW-0472">Membrane</keyword>
<dbReference type="Proteomes" id="UP000017836">
    <property type="component" value="Unassembled WGS sequence"/>
</dbReference>
<feature type="transmembrane region" description="Helical" evidence="1">
    <location>
        <begin position="60"/>
        <end position="78"/>
    </location>
</feature>
<accession>U5D797</accession>
<dbReference type="PANTHER" id="PTHR46033:SF1">
    <property type="entry name" value="PROTEIN MAIN-LIKE 2"/>
    <property type="match status" value="1"/>
</dbReference>
<keyword evidence="1" id="KW-1133">Transmembrane helix</keyword>
<dbReference type="InterPro" id="IPR044824">
    <property type="entry name" value="MAIN-like"/>
</dbReference>
<keyword evidence="3" id="KW-1185">Reference proteome</keyword>
<dbReference type="Gramene" id="ERN18339">
    <property type="protein sequence ID" value="ERN18339"/>
    <property type="gene ID" value="AMTR_s00055p00193740"/>
</dbReference>
<evidence type="ECO:0000313" key="3">
    <source>
        <dbReference type="Proteomes" id="UP000017836"/>
    </source>
</evidence>
<gene>
    <name evidence="2" type="ORF">AMTR_s00055p00193740</name>
</gene>
<sequence>MLGLVVDGEPVTCHPISDYWKFIEKQLDEVPTGGNLKIIKHSWLNVKFRQLPPDAGPLDVLRYALTYLLFLISVTIFLDTSQAAMPTRYLQFFEDIEEAEVLDRVTKAFEILSKYMLVDLNELEVRMANIHCQINEGVHEETNAEEAHDELKSGVVGECNRAVEDMAPSTQSVAEECKSYNTRKK</sequence>
<dbReference type="GO" id="GO:0010073">
    <property type="term" value="P:meristem maintenance"/>
    <property type="evidence" value="ECO:0007669"/>
    <property type="project" value="InterPro"/>
</dbReference>
<evidence type="ECO:0000256" key="1">
    <source>
        <dbReference type="SAM" id="Phobius"/>
    </source>
</evidence>